<reference evidence="4 5" key="1">
    <citation type="submission" date="2014-03" db="EMBL/GenBank/DDBJ databases">
        <title>Genomics of Bifidobacteria.</title>
        <authorList>
            <person name="Ventura M."/>
            <person name="Milani C."/>
            <person name="Lugli G.A."/>
        </authorList>
    </citation>
    <scope>NUCLEOTIDE SEQUENCE [LARGE SCALE GENOMIC DNA]</scope>
    <source>
        <strain evidence="4 5">LMG 10736</strain>
    </source>
</reference>
<dbReference type="OrthoDB" id="8892982at2"/>
<dbReference type="Proteomes" id="UP000029093">
    <property type="component" value="Unassembled WGS sequence"/>
</dbReference>
<dbReference type="InterPro" id="IPR015168">
    <property type="entry name" value="SsuA/THI5"/>
</dbReference>
<accession>A0A086ZPZ7</accession>
<evidence type="ECO:0000259" key="3">
    <source>
        <dbReference type="SMART" id="SM00062"/>
    </source>
</evidence>
<comment type="caution">
    <text evidence="4">The sequence shown here is derived from an EMBL/GenBank/DDBJ whole genome shotgun (WGS) entry which is preliminary data.</text>
</comment>
<dbReference type="InterPro" id="IPR001638">
    <property type="entry name" value="Solute-binding_3/MltF_N"/>
</dbReference>
<dbReference type="SMART" id="SM00062">
    <property type="entry name" value="PBPb"/>
    <property type="match status" value="1"/>
</dbReference>
<sequence>MLNIHGRVVKGAAILCTLIAVFAFDACSVKTSGSSSASGSAKATSTTYKYGTIEFPKSSSLCSSPIAIALELGYFKAEGINAKLVTADAETRKVGLDSGRFPVTNGDFQFFPSIEEGVSASVVGALHKGCIKIAVKKGSSIKTAKDLKGKKIGVDEIGGTPYMAANMWLGQAGLSVDQNNSDVTYLPYDDSSLEFQALQNGDIDAAALWDPLPTVEEQKGTVDIIFDLGSDPTFAKHFCCFLYGSNKIIKEKPEEMAAILRALNKARNYIAAHPQQAAKIIAEKKYSSITDVTLATKLFKDYDYKVEDNEDAAIKSDVQYFTEQLKTIGFLKTNDTTKLANTIYQKIDL</sequence>
<dbReference type="GeneID" id="303203877"/>
<keyword evidence="2" id="KW-0732">Signal</keyword>
<evidence type="ECO:0000256" key="2">
    <source>
        <dbReference type="SAM" id="SignalP"/>
    </source>
</evidence>
<dbReference type="AlphaFoldDB" id="A0A086ZPZ7"/>
<protein>
    <submittedName>
        <fullName evidence="4">NMT1/THI5 like protein</fullName>
    </submittedName>
</protein>
<organism evidence="4 5">
    <name type="scientific">Bifidobacterium boum</name>
    <dbReference type="NCBI Taxonomy" id="78343"/>
    <lineage>
        <taxon>Bacteria</taxon>
        <taxon>Bacillati</taxon>
        <taxon>Actinomycetota</taxon>
        <taxon>Actinomycetes</taxon>
        <taxon>Bifidobacteriales</taxon>
        <taxon>Bifidobacteriaceae</taxon>
        <taxon>Bifidobacterium</taxon>
    </lineage>
</organism>
<feature type="chain" id="PRO_5001818128" evidence="2">
    <location>
        <begin position="26"/>
        <end position="349"/>
    </location>
</feature>
<dbReference type="PANTHER" id="PTHR30024">
    <property type="entry name" value="ALIPHATIC SULFONATES-BINDING PROTEIN-RELATED"/>
    <property type="match status" value="1"/>
</dbReference>
<keyword evidence="5" id="KW-1185">Reference proteome</keyword>
<comment type="similarity">
    <text evidence="1">Belongs to the bacterial solute-binding protein SsuA/TauA family.</text>
</comment>
<evidence type="ECO:0000313" key="5">
    <source>
        <dbReference type="Proteomes" id="UP000029093"/>
    </source>
</evidence>
<name>A0A086ZPZ7_9BIFI</name>
<evidence type="ECO:0000313" key="4">
    <source>
        <dbReference type="EMBL" id="KFI48597.1"/>
    </source>
</evidence>
<feature type="domain" description="Solute-binding protein family 3/N-terminal" evidence="3">
    <location>
        <begin position="63"/>
        <end position="273"/>
    </location>
</feature>
<evidence type="ECO:0000256" key="1">
    <source>
        <dbReference type="ARBA" id="ARBA00010742"/>
    </source>
</evidence>
<dbReference type="SUPFAM" id="SSF53850">
    <property type="entry name" value="Periplasmic binding protein-like II"/>
    <property type="match status" value="1"/>
</dbReference>
<proteinExistence type="inferred from homology"/>
<dbReference type="RefSeq" id="WP_026502785.1">
    <property type="nucleotide sequence ID" value="NZ_JGYQ01000007.1"/>
</dbReference>
<dbReference type="Gene3D" id="3.40.190.10">
    <property type="entry name" value="Periplasmic binding protein-like II"/>
    <property type="match status" value="2"/>
</dbReference>
<gene>
    <name evidence="4" type="ORF">BBOU_0726</name>
</gene>
<feature type="signal peptide" evidence="2">
    <location>
        <begin position="1"/>
        <end position="25"/>
    </location>
</feature>
<dbReference type="Pfam" id="PF09084">
    <property type="entry name" value="NMT1"/>
    <property type="match status" value="1"/>
</dbReference>
<dbReference type="PANTHER" id="PTHR30024:SF42">
    <property type="entry name" value="ALIPHATIC SULFONATES-BINDING PROTEIN-RELATED"/>
    <property type="match status" value="1"/>
</dbReference>
<dbReference type="EMBL" id="JGYQ01000007">
    <property type="protein sequence ID" value="KFI48597.1"/>
    <property type="molecule type" value="Genomic_DNA"/>
</dbReference>